<keyword evidence="2" id="KW-1185">Reference proteome</keyword>
<organism evidence="1 2">
    <name type="scientific">Paenibacillus mesotrionivorans</name>
    <dbReference type="NCBI Taxonomy" id="3160968"/>
    <lineage>
        <taxon>Bacteria</taxon>
        <taxon>Bacillati</taxon>
        <taxon>Bacillota</taxon>
        <taxon>Bacilli</taxon>
        <taxon>Bacillales</taxon>
        <taxon>Paenibacillaceae</taxon>
        <taxon>Paenibacillus</taxon>
    </lineage>
</organism>
<evidence type="ECO:0000313" key="2">
    <source>
        <dbReference type="Proteomes" id="UP001631969"/>
    </source>
</evidence>
<proteinExistence type="predicted"/>
<reference evidence="1" key="1">
    <citation type="submission" date="2024-12" db="EMBL/GenBank/DDBJ databases">
        <authorList>
            <person name="Wu N."/>
        </authorList>
    </citation>
    <scope>NUCLEOTIDE SEQUENCE</scope>
    <source>
        <strain evidence="1">P15</strain>
    </source>
</reference>
<dbReference type="Proteomes" id="UP001631969">
    <property type="component" value="Unassembled WGS sequence"/>
</dbReference>
<name>A0ACC7NYL2_9BACL</name>
<protein>
    <submittedName>
        <fullName evidence="1">Ig-like domain repeat protein</fullName>
    </submittedName>
</protein>
<gene>
    <name evidence="1" type="ORF">ACI1P1_12745</name>
</gene>
<comment type="caution">
    <text evidence="1">The sequence shown here is derived from an EMBL/GenBank/DDBJ whole genome shotgun (WGS) entry which is preliminary data.</text>
</comment>
<dbReference type="EMBL" id="JBJURJ010000007">
    <property type="protein sequence ID" value="MFM9329156.1"/>
    <property type="molecule type" value="Genomic_DNA"/>
</dbReference>
<accession>A0ACC7NYL2</accession>
<evidence type="ECO:0000313" key="1">
    <source>
        <dbReference type="EMBL" id="MFM9329156.1"/>
    </source>
</evidence>
<sequence length="1357" mass="137442">MADTTTSVFASPDPSVYGQSVTISATVEVVAPDIGTPTGTVTFNGAGLNDTVPLDGSGTAYVISTSLVTGTITATYNGDGAMHTSTGNTNITVNPAETFTSVTATPNPSAYGESVLVSALVEAFPPGSGQPTGIVNFSGPNGFNEMVVLVNGEAGTMVSTLTSGMITASYSGDQNFLPSMNGTPVTINPASTTTTVDLTPNTAVIGESVTVTATVTANAPATGIPEGMVSFTGPGGLNENVFLNPAGQASFTSSNLAAGTITATYYGDVNYDVSTGTANLTVNAAASHTVVNVFPNPSVKGETVILSATVTASPPGSGTPTGTVTFTGPNGLNATVPVSMGGEASMMTDLLVSGLVTAAYNGDVNYTPSDDTIPVTVQPAITVTMVTATPDPSTAGDSVTLTAAVTSLNPSAGIPDGTVTFTGPGVNETVNLNVAGQASVVTSTMGSGTITAAYNGGVYYHTSTGTTNVTTLPGALADTVTSVIASPNPAAPGQDVMLAATVLPAQPGNNPIPTGTVTFTGPNGYNQLAGVNVNGEAYIFANTLVTGTITATYNGDSVYNGSTGTTTITVNAPETTTTVTATPDPSYTGQLVSVTATVVLSNPLNNPINFPPFPLIPNVGNPTGTVTFTGPGGLNETVALNGVGQATLSTTTLETGTITAVYNGDNVYQGSTGTTTVTVNKPETTTTVTATPDPSFVGQAVTVTATVAANAPIQVYSQPSNAPVNWPINWPVIIPNVGIPTGTVTFTGPGLNETVTLNGSGQASTVTTNLQTGIITATYNGDSIFVSSTGTTPITVQLTDTLTTVTATPDPTNAGEAVTVTATVAQDSPLHIYGMPTDLPVTNVPVIIPNVGIPAGTVTFTGPGGLNETVALDELGQASFTSTTLVTGTITATYNGDKTYNGSTGTVNVTVNVPVQPEDSSSEEPAAPVVTGGGGGGPAAPAPSGVSVLVNGKAEEAGTLNTNNVNNQTVSTLKIDQTKLEAKLAAEGQGAVVTVPVTVNSDVIVTTLNGQMIQQMENKQAILEIKTGQASYTLPAQQIHMASISEKLGKFVALQDITVQIQIAKASADAVKAAEQAAGARNFTLVTAPVDFTITATYEAASVEVQKFDAFVKRTIAVPDGADPSRITTGVVVDADGTVRHIPTKVIVLDGKYYAVLNSMTNSSYSVVWHPLEFSDVEAHWAKAAVNDMGSRMVIEGTGDNGFSPDRSITRAEFAAIFVRGLGLKLEGGAAAFSDVNASDWYSSAVQTAYSYGLISGFEDGTFRANESITREQAMVMVSRAMQLTGLKDKLQAQADVLAAYLDAADASDWAADGITGSVQAGLIAGRDGNVLAPKESITRAEVATVIQRLLQKSGLI</sequence>